<dbReference type="Pfam" id="PF00083">
    <property type="entry name" value="Sugar_tr"/>
    <property type="match status" value="1"/>
</dbReference>
<dbReference type="GO" id="GO:0016020">
    <property type="term" value="C:membrane"/>
    <property type="evidence" value="ECO:0007669"/>
    <property type="project" value="UniProtKB-SubCell"/>
</dbReference>
<dbReference type="InterPro" id="IPR036259">
    <property type="entry name" value="MFS_trans_sf"/>
</dbReference>
<name>A0A8B8GCY7_9HEMI</name>
<dbReference type="Proteomes" id="UP000694846">
    <property type="component" value="Unplaced"/>
</dbReference>
<dbReference type="InterPro" id="IPR005828">
    <property type="entry name" value="MFS_sugar_transport-like"/>
</dbReference>
<evidence type="ECO:0000256" key="2">
    <source>
        <dbReference type="ARBA" id="ARBA00022692"/>
    </source>
</evidence>
<keyword evidence="2 5" id="KW-0812">Transmembrane</keyword>
<evidence type="ECO:0000256" key="3">
    <source>
        <dbReference type="ARBA" id="ARBA00022989"/>
    </source>
</evidence>
<feature type="transmembrane region" description="Helical" evidence="5">
    <location>
        <begin position="462"/>
        <end position="482"/>
    </location>
</feature>
<evidence type="ECO:0000313" key="8">
    <source>
        <dbReference type="RefSeq" id="XP_025421094.1"/>
    </source>
</evidence>
<reference evidence="8" key="1">
    <citation type="submission" date="2025-08" db="UniProtKB">
        <authorList>
            <consortium name="RefSeq"/>
        </authorList>
    </citation>
    <scope>IDENTIFICATION</scope>
    <source>
        <tissue evidence="8">Whole body</tissue>
    </source>
</reference>
<keyword evidence="7" id="KW-1185">Reference proteome</keyword>
<feature type="transmembrane region" description="Helical" evidence="5">
    <location>
        <begin position="488"/>
        <end position="510"/>
    </location>
</feature>
<evidence type="ECO:0000256" key="1">
    <source>
        <dbReference type="ARBA" id="ARBA00004141"/>
    </source>
</evidence>
<dbReference type="OrthoDB" id="2261376at2759"/>
<dbReference type="InterPro" id="IPR020846">
    <property type="entry name" value="MFS_dom"/>
</dbReference>
<dbReference type="AlphaFoldDB" id="A0A8B8GCY7"/>
<dbReference type="GO" id="GO:0022857">
    <property type="term" value="F:transmembrane transporter activity"/>
    <property type="evidence" value="ECO:0007669"/>
    <property type="project" value="InterPro"/>
</dbReference>
<evidence type="ECO:0000259" key="6">
    <source>
        <dbReference type="PROSITE" id="PS50850"/>
    </source>
</evidence>
<feature type="transmembrane region" description="Helical" evidence="5">
    <location>
        <begin position="173"/>
        <end position="191"/>
    </location>
</feature>
<feature type="transmembrane region" description="Helical" evidence="5">
    <location>
        <begin position="403"/>
        <end position="421"/>
    </location>
</feature>
<gene>
    <name evidence="8" type="primary">LOC112691156</name>
</gene>
<evidence type="ECO:0000256" key="4">
    <source>
        <dbReference type="ARBA" id="ARBA00023136"/>
    </source>
</evidence>
<feature type="transmembrane region" description="Helical" evidence="5">
    <location>
        <begin position="197"/>
        <end position="219"/>
    </location>
</feature>
<feature type="transmembrane region" description="Helical" evidence="5">
    <location>
        <begin position="427"/>
        <end position="450"/>
    </location>
</feature>
<protein>
    <submittedName>
        <fullName evidence="8">Solute carrier family 22 member 4-like isoform X1</fullName>
    </submittedName>
</protein>
<dbReference type="SUPFAM" id="SSF103473">
    <property type="entry name" value="MFS general substrate transporter"/>
    <property type="match status" value="1"/>
</dbReference>
<dbReference type="PANTHER" id="PTHR24064">
    <property type="entry name" value="SOLUTE CARRIER FAMILY 22 MEMBER"/>
    <property type="match status" value="1"/>
</dbReference>
<dbReference type="RefSeq" id="XP_025421094.1">
    <property type="nucleotide sequence ID" value="XM_025565309.1"/>
</dbReference>
<proteinExistence type="predicted"/>
<dbReference type="PROSITE" id="PS00216">
    <property type="entry name" value="SUGAR_TRANSPORT_1"/>
    <property type="match status" value="1"/>
</dbReference>
<feature type="domain" description="Major facilitator superfamily (MFS) profile" evidence="6">
    <location>
        <begin position="20"/>
        <end position="516"/>
    </location>
</feature>
<keyword evidence="4 5" id="KW-0472">Membrane</keyword>
<evidence type="ECO:0000313" key="7">
    <source>
        <dbReference type="Proteomes" id="UP000694846"/>
    </source>
</evidence>
<feature type="transmembrane region" description="Helical" evidence="5">
    <location>
        <begin position="231"/>
        <end position="251"/>
    </location>
</feature>
<feature type="transmembrane region" description="Helical" evidence="5">
    <location>
        <begin position="18"/>
        <end position="42"/>
    </location>
</feature>
<sequence>MSPTNLDNVLVSLGIGRYQFVGCLLFGLMIMYSNVSPIAYIFTSGDLKYRCEIPECDPLAQAERTYQPDWLRYTTPFREDTGLPKKCLRYATVTDRSGNGTQCAPDIFDGQVTEHCGDQWVFENYENTIGTEFGLMCEENKWKLSMVGTINNFGQFIGIPMSGIIADKFGRKFTMVFCAVTSAIISIGQSFSVNYPMFLILELLSSTISSGIYTVTFVLAMELVLPNHRVIICSLLECFYPLGAILVSFIASQVKDWRLLLQLSNVPGLLFLSYYWMVEESMRWLEMQGKHERVIHALQVISGINKKPLPEIHLTTRTKATKSIDDTGYIRILKDVIHSPTLLWRMIKCSSIWIGITMVFFGLTISATDIAGDKYLNFTLVSLVEIPACLLNWMVMEGFSRKMSLSCMLVLSGATCVAYNLTSSDYFFVKLSLFLISKLGISVAFVIVYLLTVEIFPTRMRVSLLSICSMIGRIGSMLAPQITLLGDYFGEFVVMPVFGITALTAAVVTMTMPESKNIKLPDTVDEAERIGTTRQLLPENVNSA</sequence>
<feature type="transmembrane region" description="Helical" evidence="5">
    <location>
        <begin position="342"/>
        <end position="363"/>
    </location>
</feature>
<dbReference type="PROSITE" id="PS50850">
    <property type="entry name" value="MFS"/>
    <property type="match status" value="1"/>
</dbReference>
<dbReference type="GeneID" id="112691156"/>
<evidence type="ECO:0000256" key="5">
    <source>
        <dbReference type="SAM" id="Phobius"/>
    </source>
</evidence>
<accession>A0A8B8GCY7</accession>
<dbReference type="InterPro" id="IPR005829">
    <property type="entry name" value="Sugar_transporter_CS"/>
</dbReference>
<keyword evidence="3 5" id="KW-1133">Transmembrane helix</keyword>
<dbReference type="CDD" id="cd17317">
    <property type="entry name" value="MFS_SLC22"/>
    <property type="match status" value="1"/>
</dbReference>
<comment type="subcellular location">
    <subcellularLocation>
        <location evidence="1">Membrane</location>
        <topology evidence="1">Multi-pass membrane protein</topology>
    </subcellularLocation>
</comment>
<feature type="transmembrane region" description="Helical" evidence="5">
    <location>
        <begin position="375"/>
        <end position="396"/>
    </location>
</feature>
<organism evidence="7 8">
    <name type="scientific">Sipha flava</name>
    <name type="common">yellow sugarcane aphid</name>
    <dbReference type="NCBI Taxonomy" id="143950"/>
    <lineage>
        <taxon>Eukaryota</taxon>
        <taxon>Metazoa</taxon>
        <taxon>Ecdysozoa</taxon>
        <taxon>Arthropoda</taxon>
        <taxon>Hexapoda</taxon>
        <taxon>Insecta</taxon>
        <taxon>Pterygota</taxon>
        <taxon>Neoptera</taxon>
        <taxon>Paraneoptera</taxon>
        <taxon>Hemiptera</taxon>
        <taxon>Sternorrhyncha</taxon>
        <taxon>Aphidomorpha</taxon>
        <taxon>Aphidoidea</taxon>
        <taxon>Aphididae</taxon>
        <taxon>Sipha</taxon>
    </lineage>
</organism>
<feature type="transmembrane region" description="Helical" evidence="5">
    <location>
        <begin position="257"/>
        <end position="277"/>
    </location>
</feature>
<dbReference type="Gene3D" id="1.20.1250.20">
    <property type="entry name" value="MFS general substrate transporter like domains"/>
    <property type="match status" value="1"/>
</dbReference>